<proteinExistence type="predicted"/>
<dbReference type="Proteomes" id="UP000178446">
    <property type="component" value="Unassembled WGS sequence"/>
</dbReference>
<gene>
    <name evidence="1" type="ORF">A2685_01505</name>
</gene>
<sequence length="121" mass="13640">MTKVFVALLLVIVIGSGFYFFTGQKTAPVLVNSYEYYWREGCPHCEKVSEFFDGWSGSNKIELEKRGLHESAKNSNLLVQRAQKCGMSKNDPLGVPFLYTPDGSCLMGDEPIIEYFKSLNI</sequence>
<comment type="caution">
    <text evidence="1">The sequence shown here is derived from an EMBL/GenBank/DDBJ whole genome shotgun (WGS) entry which is preliminary data.</text>
</comment>
<accession>A0A1F7XV86</accession>
<dbReference type="EMBL" id="MGGB01000027">
    <property type="protein sequence ID" value="OGM18954.1"/>
    <property type="molecule type" value="Genomic_DNA"/>
</dbReference>
<evidence type="ECO:0000313" key="2">
    <source>
        <dbReference type="Proteomes" id="UP000178446"/>
    </source>
</evidence>
<organism evidence="1 2">
    <name type="scientific">Candidatus Woesebacteria bacterium RIFCSPHIGHO2_01_FULL_37_10</name>
    <dbReference type="NCBI Taxonomy" id="1802489"/>
    <lineage>
        <taxon>Bacteria</taxon>
        <taxon>Candidatus Woeseibacteriota</taxon>
    </lineage>
</organism>
<dbReference type="AlphaFoldDB" id="A0A1F7XV86"/>
<protein>
    <recommendedName>
        <fullName evidence="3">Glutaredoxin domain-containing protein</fullName>
    </recommendedName>
</protein>
<reference evidence="1 2" key="1">
    <citation type="journal article" date="2016" name="Nat. Commun.">
        <title>Thousands of microbial genomes shed light on interconnected biogeochemical processes in an aquifer system.</title>
        <authorList>
            <person name="Anantharaman K."/>
            <person name="Brown C.T."/>
            <person name="Hug L.A."/>
            <person name="Sharon I."/>
            <person name="Castelle C.J."/>
            <person name="Probst A.J."/>
            <person name="Thomas B.C."/>
            <person name="Singh A."/>
            <person name="Wilkins M.J."/>
            <person name="Karaoz U."/>
            <person name="Brodie E.L."/>
            <person name="Williams K.H."/>
            <person name="Hubbard S.S."/>
            <person name="Banfield J.F."/>
        </authorList>
    </citation>
    <scope>NUCLEOTIDE SEQUENCE [LARGE SCALE GENOMIC DNA]</scope>
</reference>
<evidence type="ECO:0000313" key="1">
    <source>
        <dbReference type="EMBL" id="OGM18954.1"/>
    </source>
</evidence>
<evidence type="ECO:0008006" key="3">
    <source>
        <dbReference type="Google" id="ProtNLM"/>
    </source>
</evidence>
<name>A0A1F7XV86_9BACT</name>